<evidence type="ECO:0000313" key="3">
    <source>
        <dbReference type="Proteomes" id="UP001224418"/>
    </source>
</evidence>
<keyword evidence="1" id="KW-1133">Transmembrane helix</keyword>
<dbReference type="Proteomes" id="UP001224418">
    <property type="component" value="Unassembled WGS sequence"/>
</dbReference>
<organism evidence="2 3">
    <name type="scientific">Hathewaya limosa</name>
    <name type="common">Clostridium limosum</name>
    <dbReference type="NCBI Taxonomy" id="1536"/>
    <lineage>
        <taxon>Bacteria</taxon>
        <taxon>Bacillati</taxon>
        <taxon>Bacillota</taxon>
        <taxon>Clostridia</taxon>
        <taxon>Eubacteriales</taxon>
        <taxon>Clostridiaceae</taxon>
        <taxon>Hathewaya</taxon>
    </lineage>
</organism>
<protein>
    <submittedName>
        <fullName evidence="2">Gas vesicle protein</fullName>
    </submittedName>
</protein>
<keyword evidence="3" id="KW-1185">Reference proteome</keyword>
<proteinExistence type="predicted"/>
<reference evidence="2 3" key="1">
    <citation type="submission" date="2023-07" db="EMBL/GenBank/DDBJ databases">
        <title>Genomic Encyclopedia of Type Strains, Phase IV (KMG-IV): sequencing the most valuable type-strain genomes for metagenomic binning, comparative biology and taxonomic classification.</title>
        <authorList>
            <person name="Goeker M."/>
        </authorList>
    </citation>
    <scope>NUCLEOTIDE SEQUENCE [LARGE SCALE GENOMIC DNA]</scope>
    <source>
        <strain evidence="2 3">DSM 1400</strain>
    </source>
</reference>
<feature type="transmembrane region" description="Helical" evidence="1">
    <location>
        <begin position="6"/>
        <end position="27"/>
    </location>
</feature>
<evidence type="ECO:0000313" key="2">
    <source>
        <dbReference type="EMBL" id="MDQ0478473.1"/>
    </source>
</evidence>
<comment type="caution">
    <text evidence="2">The sequence shown here is derived from an EMBL/GenBank/DDBJ whole genome shotgun (WGS) entry which is preliminary data.</text>
</comment>
<name>A0ABU0JN18_HATLI</name>
<sequence length="60" mass="6615">MGAKFAKGITAGALIGMAAGMMMVPSMDRQTKRKIRRANRVVKSYGGDMINSMRDMMMDK</sequence>
<dbReference type="RefSeq" id="WP_307354765.1">
    <property type="nucleotide sequence ID" value="NZ_BAAACJ010000024.1"/>
</dbReference>
<keyword evidence="1" id="KW-0472">Membrane</keyword>
<evidence type="ECO:0000256" key="1">
    <source>
        <dbReference type="SAM" id="Phobius"/>
    </source>
</evidence>
<accession>A0ABU0JN18</accession>
<gene>
    <name evidence="2" type="ORF">QOZ93_000174</name>
</gene>
<keyword evidence="1" id="KW-0812">Transmembrane</keyword>
<dbReference type="EMBL" id="JAUSWN010000001">
    <property type="protein sequence ID" value="MDQ0478473.1"/>
    <property type="molecule type" value="Genomic_DNA"/>
</dbReference>